<dbReference type="AlphaFoldDB" id="A0A383BB40"/>
<evidence type="ECO:0000256" key="7">
    <source>
        <dbReference type="ARBA" id="ARBA00029936"/>
    </source>
</evidence>
<dbReference type="InterPro" id="IPR013155">
    <property type="entry name" value="M/V/L/I-tRNA-synth_anticd-bd"/>
</dbReference>
<evidence type="ECO:0000256" key="1">
    <source>
        <dbReference type="ARBA" id="ARBA00013169"/>
    </source>
</evidence>
<dbReference type="Pfam" id="PF08264">
    <property type="entry name" value="Anticodon_1"/>
    <property type="match status" value="1"/>
</dbReference>
<keyword evidence="2" id="KW-0436">Ligase</keyword>
<feature type="non-terminal residue" evidence="10">
    <location>
        <position position="246"/>
    </location>
</feature>
<dbReference type="InterPro" id="IPR009080">
    <property type="entry name" value="tRNAsynth_Ia_anticodon-bd"/>
</dbReference>
<keyword evidence="3" id="KW-0547">Nucleotide-binding</keyword>
<keyword evidence="5" id="KW-0648">Protein biosynthesis</keyword>
<evidence type="ECO:0000256" key="3">
    <source>
        <dbReference type="ARBA" id="ARBA00022741"/>
    </source>
</evidence>
<accession>A0A383BB40</accession>
<dbReference type="PANTHER" id="PTHR11946">
    <property type="entry name" value="VALYL-TRNA SYNTHETASES"/>
    <property type="match status" value="1"/>
</dbReference>
<dbReference type="InterPro" id="IPR002303">
    <property type="entry name" value="Valyl-tRNA_ligase"/>
</dbReference>
<evidence type="ECO:0000256" key="2">
    <source>
        <dbReference type="ARBA" id="ARBA00022598"/>
    </source>
</evidence>
<evidence type="ECO:0000259" key="9">
    <source>
        <dbReference type="Pfam" id="PF08264"/>
    </source>
</evidence>
<comment type="catalytic activity">
    <reaction evidence="8">
        <text>tRNA(Val) + L-valine + ATP = L-valyl-tRNA(Val) + AMP + diphosphate</text>
        <dbReference type="Rhea" id="RHEA:10704"/>
        <dbReference type="Rhea" id="RHEA-COMP:9672"/>
        <dbReference type="Rhea" id="RHEA-COMP:9708"/>
        <dbReference type="ChEBI" id="CHEBI:30616"/>
        <dbReference type="ChEBI" id="CHEBI:33019"/>
        <dbReference type="ChEBI" id="CHEBI:57762"/>
        <dbReference type="ChEBI" id="CHEBI:78442"/>
        <dbReference type="ChEBI" id="CHEBI:78537"/>
        <dbReference type="ChEBI" id="CHEBI:456215"/>
        <dbReference type="EC" id="6.1.1.9"/>
    </reaction>
</comment>
<organism evidence="10">
    <name type="scientific">marine metagenome</name>
    <dbReference type="NCBI Taxonomy" id="408172"/>
    <lineage>
        <taxon>unclassified sequences</taxon>
        <taxon>metagenomes</taxon>
        <taxon>ecological metagenomes</taxon>
    </lineage>
</organism>
<dbReference type="InterPro" id="IPR033705">
    <property type="entry name" value="Anticodon_Ia_Val"/>
</dbReference>
<gene>
    <name evidence="10" type="ORF">METZ01_LOCUS469907</name>
</gene>
<reference evidence="10" key="1">
    <citation type="submission" date="2018-05" db="EMBL/GenBank/DDBJ databases">
        <authorList>
            <person name="Lanie J.A."/>
            <person name="Ng W.-L."/>
            <person name="Kazmierczak K.M."/>
            <person name="Andrzejewski T.M."/>
            <person name="Davidsen T.M."/>
            <person name="Wayne K.J."/>
            <person name="Tettelin H."/>
            <person name="Glass J.I."/>
            <person name="Rusch D."/>
            <person name="Podicherti R."/>
            <person name="Tsui H.-C.T."/>
            <person name="Winkler M.E."/>
        </authorList>
    </citation>
    <scope>NUCLEOTIDE SEQUENCE</scope>
</reference>
<evidence type="ECO:0000256" key="4">
    <source>
        <dbReference type="ARBA" id="ARBA00022840"/>
    </source>
</evidence>
<dbReference type="EC" id="6.1.1.9" evidence="1"/>
<proteinExistence type="predicted"/>
<feature type="non-terminal residue" evidence="10">
    <location>
        <position position="1"/>
    </location>
</feature>
<dbReference type="GO" id="GO:0005524">
    <property type="term" value="F:ATP binding"/>
    <property type="evidence" value="ECO:0007669"/>
    <property type="project" value="UniProtKB-KW"/>
</dbReference>
<dbReference type="SUPFAM" id="SSF52374">
    <property type="entry name" value="Nucleotidylyl transferase"/>
    <property type="match status" value="1"/>
</dbReference>
<feature type="domain" description="Methionyl/Valyl/Leucyl/Isoleucyl-tRNA synthetase anticodon-binding" evidence="9">
    <location>
        <begin position="115"/>
        <end position="243"/>
    </location>
</feature>
<dbReference type="GO" id="GO:0006438">
    <property type="term" value="P:valyl-tRNA aminoacylation"/>
    <property type="evidence" value="ECO:0007669"/>
    <property type="project" value="InterPro"/>
</dbReference>
<protein>
    <recommendedName>
        <fullName evidence="1">valine--tRNA ligase</fullName>
        <ecNumber evidence="1">6.1.1.9</ecNumber>
    </recommendedName>
    <alternativeName>
        <fullName evidence="7">Valyl-tRNA synthetase</fullName>
    </alternativeName>
</protein>
<dbReference type="SUPFAM" id="SSF47323">
    <property type="entry name" value="Anticodon-binding domain of a subclass of class I aminoacyl-tRNA synthetases"/>
    <property type="match status" value="1"/>
</dbReference>
<dbReference type="CDD" id="cd07962">
    <property type="entry name" value="Anticodon_Ia_Val"/>
    <property type="match status" value="1"/>
</dbReference>
<evidence type="ECO:0000256" key="6">
    <source>
        <dbReference type="ARBA" id="ARBA00023146"/>
    </source>
</evidence>
<keyword evidence="4" id="KW-0067">ATP-binding</keyword>
<evidence type="ECO:0000256" key="5">
    <source>
        <dbReference type="ARBA" id="ARBA00022917"/>
    </source>
</evidence>
<sequence length="246" mass="28319">NILDPIDLIDGIDLNSLIKKRTEGLMQPQQAPFITEDTKKEFPSGIPEFGTDALRFTFASLATTGRDVRFDLKRIEGYRNFCNKLWNAARFIIMNTEGVKLPAKKPNPANMSLADIWIQGKLHSVIKSVEKNITNYRIDLIANSLYDFVWNDYCNWYLELSKSILKDDDQANLEQKHATQLNLLYTLDATLKCLHPIIPFITEELWQTINTGQKKSSIMVENYPNSKDFIVDKPVLDQMDWLIAFV</sequence>
<dbReference type="Gene3D" id="1.10.730.10">
    <property type="entry name" value="Isoleucyl-tRNA Synthetase, Domain 1"/>
    <property type="match status" value="1"/>
</dbReference>
<dbReference type="GO" id="GO:0004832">
    <property type="term" value="F:valine-tRNA ligase activity"/>
    <property type="evidence" value="ECO:0007669"/>
    <property type="project" value="UniProtKB-EC"/>
</dbReference>
<name>A0A383BB40_9ZZZZ</name>
<evidence type="ECO:0000313" key="10">
    <source>
        <dbReference type="EMBL" id="SVE17053.1"/>
    </source>
</evidence>
<dbReference type="GO" id="GO:0005829">
    <property type="term" value="C:cytosol"/>
    <property type="evidence" value="ECO:0007669"/>
    <property type="project" value="TreeGrafter"/>
</dbReference>
<evidence type="ECO:0000256" key="8">
    <source>
        <dbReference type="ARBA" id="ARBA00047552"/>
    </source>
</evidence>
<dbReference type="EMBL" id="UINC01198890">
    <property type="protein sequence ID" value="SVE17053.1"/>
    <property type="molecule type" value="Genomic_DNA"/>
</dbReference>
<dbReference type="PANTHER" id="PTHR11946:SF93">
    <property type="entry name" value="VALINE--TRNA LIGASE, CHLOROPLASTIC_MITOCHONDRIAL 2"/>
    <property type="match status" value="1"/>
</dbReference>
<keyword evidence="6" id="KW-0030">Aminoacyl-tRNA synthetase</keyword>